<dbReference type="Pfam" id="PF01380">
    <property type="entry name" value="SIS"/>
    <property type="match status" value="1"/>
</dbReference>
<reference evidence="6 7" key="1">
    <citation type="submission" date="2020-07" db="EMBL/GenBank/DDBJ databases">
        <title>Transfer of Campylobacter canadensis to the novel genus Avispirillum gen. nov., that also includes two novel species recovered from migratory waterfowl: Avispirillum anseris sp. nov. and Avispirillum brantae sp. nov.</title>
        <authorList>
            <person name="Miller W.G."/>
            <person name="Chapman M.H."/>
            <person name="Yee E."/>
            <person name="Inglis G.D."/>
        </authorList>
    </citation>
    <scope>NUCLEOTIDE SEQUENCE [LARGE SCALE GENOMIC DNA]</scope>
    <source>
        <strain evidence="6 7">L283</strain>
    </source>
</reference>
<organism evidence="6 7">
    <name type="scientific">Campylobacter canadensis</name>
    <dbReference type="NCBI Taxonomy" id="449520"/>
    <lineage>
        <taxon>Bacteria</taxon>
        <taxon>Pseudomonadati</taxon>
        <taxon>Campylobacterota</taxon>
        <taxon>Epsilonproteobacteria</taxon>
        <taxon>Campylobacterales</taxon>
        <taxon>Campylobacteraceae</taxon>
        <taxon>Campylobacter</taxon>
    </lineage>
</organism>
<dbReference type="NCBIfam" id="TIGR00393">
    <property type="entry name" value="kpsF"/>
    <property type="match status" value="1"/>
</dbReference>
<evidence type="ECO:0000259" key="4">
    <source>
        <dbReference type="PROSITE" id="PS51371"/>
    </source>
</evidence>
<evidence type="ECO:0000256" key="2">
    <source>
        <dbReference type="PIRNR" id="PIRNR004692"/>
    </source>
</evidence>
<dbReference type="PROSITE" id="PS51464">
    <property type="entry name" value="SIS"/>
    <property type="match status" value="1"/>
</dbReference>
<dbReference type="PANTHER" id="PTHR42745">
    <property type="match status" value="1"/>
</dbReference>
<dbReference type="InterPro" id="IPR001347">
    <property type="entry name" value="SIS_dom"/>
</dbReference>
<evidence type="ECO:0000256" key="3">
    <source>
        <dbReference type="PROSITE-ProRule" id="PRU00703"/>
    </source>
</evidence>
<dbReference type="PROSITE" id="PS51371">
    <property type="entry name" value="CBS"/>
    <property type="match status" value="1"/>
</dbReference>
<comment type="caution">
    <text evidence="6">The sequence shown here is derived from an EMBL/GenBank/DDBJ whole genome shotgun (WGS) entry which is preliminary data.</text>
</comment>
<dbReference type="InterPro" id="IPR050986">
    <property type="entry name" value="GutQ/KpsF_isomerases"/>
</dbReference>
<feature type="domain" description="SIS" evidence="5">
    <location>
        <begin position="30"/>
        <end position="171"/>
    </location>
</feature>
<dbReference type="CDD" id="cd04604">
    <property type="entry name" value="CBS_pair_SIS_assoc"/>
    <property type="match status" value="1"/>
</dbReference>
<dbReference type="InterPro" id="IPR004800">
    <property type="entry name" value="KdsD/KpsF-type"/>
</dbReference>
<dbReference type="Gene3D" id="3.40.50.10490">
    <property type="entry name" value="Glucose-6-phosphate isomerase like protein, domain 1"/>
    <property type="match status" value="1"/>
</dbReference>
<dbReference type="InterPro" id="IPR046342">
    <property type="entry name" value="CBS_dom_sf"/>
</dbReference>
<dbReference type="Proteomes" id="UP000786183">
    <property type="component" value="Unassembled WGS sequence"/>
</dbReference>
<dbReference type="GO" id="GO:0016853">
    <property type="term" value="F:isomerase activity"/>
    <property type="evidence" value="ECO:0007669"/>
    <property type="project" value="UniProtKB-KW"/>
</dbReference>
<sequence>MLELAQQILYAEVQAILKASEQLDEDFVKIATKIANIKGNLIIIGVGKSAIIGKKMSASFASCGVKSFFIHAAELMHGDLGNIDSNDICILISFSGKSEEVLKIIPFLQDRQCTLFSISQNNSPLANFCQANINTNCNEAIKDIPAPTSSTTLTLALSDALLALVVKLKDFKINDFAKNHPGGSLGKRYYEKVADLMHTTNLPLATTSINIKDAILIMSKCSFGCVVLCNNDELVGFFSDGDLRRAMQEEDFSFEKKALFYASTNPKCIDKNALAHDAFKKMKENKISVLCVVENKKVIGLLKLLDE</sequence>
<dbReference type="InterPro" id="IPR046348">
    <property type="entry name" value="SIS_dom_sf"/>
</dbReference>
<dbReference type="PIRSF" id="PIRSF004692">
    <property type="entry name" value="KdsD_KpsF"/>
    <property type="match status" value="1"/>
</dbReference>
<dbReference type="PANTHER" id="PTHR42745:SF1">
    <property type="entry name" value="ARABINOSE 5-PHOSPHATE ISOMERASE KDSD"/>
    <property type="match status" value="1"/>
</dbReference>
<evidence type="ECO:0000313" key="6">
    <source>
        <dbReference type="EMBL" id="MBZ7987177.1"/>
    </source>
</evidence>
<dbReference type="EMBL" id="JACGBB010000005">
    <property type="protein sequence ID" value="MBZ7987177.1"/>
    <property type="molecule type" value="Genomic_DNA"/>
</dbReference>
<feature type="domain" description="CBS" evidence="4">
    <location>
        <begin position="197"/>
        <end position="253"/>
    </location>
</feature>
<protein>
    <submittedName>
        <fullName evidence="6">KpsF/GutQ family sugar-phosphate isomerase</fullName>
    </submittedName>
</protein>
<keyword evidence="6" id="KW-0413">Isomerase</keyword>
<dbReference type="RefSeq" id="WP_224325255.1">
    <property type="nucleotide sequence ID" value="NZ_JACGBB010000005.1"/>
</dbReference>
<gene>
    <name evidence="6" type="ORF">AVCANL283_03500</name>
</gene>
<accession>A0ABS7WS66</accession>
<dbReference type="Pfam" id="PF00571">
    <property type="entry name" value="CBS"/>
    <property type="match status" value="2"/>
</dbReference>
<dbReference type="Gene3D" id="3.10.580.10">
    <property type="entry name" value="CBS-domain"/>
    <property type="match status" value="1"/>
</dbReference>
<dbReference type="InterPro" id="IPR000644">
    <property type="entry name" value="CBS_dom"/>
</dbReference>
<evidence type="ECO:0000313" key="7">
    <source>
        <dbReference type="Proteomes" id="UP000786183"/>
    </source>
</evidence>
<name>A0ABS7WS66_9BACT</name>
<comment type="similarity">
    <text evidence="1 2">Belongs to the SIS family. GutQ/KpsF subfamily.</text>
</comment>
<proteinExistence type="inferred from homology"/>
<evidence type="ECO:0000256" key="1">
    <source>
        <dbReference type="ARBA" id="ARBA00008165"/>
    </source>
</evidence>
<keyword evidence="7" id="KW-1185">Reference proteome</keyword>
<evidence type="ECO:0000259" key="5">
    <source>
        <dbReference type="PROSITE" id="PS51464"/>
    </source>
</evidence>
<dbReference type="SUPFAM" id="SSF53697">
    <property type="entry name" value="SIS domain"/>
    <property type="match status" value="1"/>
</dbReference>
<keyword evidence="3" id="KW-0129">CBS domain</keyword>